<accession>A0ABV1X8W3</accession>
<dbReference type="RefSeq" id="WP_350788386.1">
    <property type="nucleotide sequence ID" value="NZ_JBEPEK010000442.1"/>
</dbReference>
<dbReference type="Proteomes" id="UP001474181">
    <property type="component" value="Unassembled WGS sequence"/>
</dbReference>
<keyword evidence="2" id="KW-1185">Reference proteome</keyword>
<name>A0ABV1X8W3_9ACTN</name>
<protein>
    <submittedName>
        <fullName evidence="1">Uncharacterized protein</fullName>
    </submittedName>
</protein>
<comment type="caution">
    <text evidence="1">The sequence shown here is derived from an EMBL/GenBank/DDBJ whole genome shotgun (WGS) entry which is preliminary data.</text>
</comment>
<evidence type="ECO:0000313" key="1">
    <source>
        <dbReference type="EMBL" id="MER7185466.1"/>
    </source>
</evidence>
<reference evidence="1 2" key="1">
    <citation type="submission" date="2024-06" db="EMBL/GenBank/DDBJ databases">
        <title>The Natural Products Discovery Center: Release of the First 8490 Sequenced Strains for Exploring Actinobacteria Biosynthetic Diversity.</title>
        <authorList>
            <person name="Kalkreuter E."/>
            <person name="Kautsar S.A."/>
            <person name="Yang D."/>
            <person name="Bader C.D."/>
            <person name="Teijaro C.N."/>
            <person name="Fluegel L."/>
            <person name="Davis C.M."/>
            <person name="Simpson J.R."/>
            <person name="Lauterbach L."/>
            <person name="Steele A.D."/>
            <person name="Gui C."/>
            <person name="Meng S."/>
            <person name="Li G."/>
            <person name="Viehrig K."/>
            <person name="Ye F."/>
            <person name="Su P."/>
            <person name="Kiefer A.F."/>
            <person name="Nichols A."/>
            <person name="Cepeda A.J."/>
            <person name="Yan W."/>
            <person name="Fan B."/>
            <person name="Jiang Y."/>
            <person name="Adhikari A."/>
            <person name="Zheng C.-J."/>
            <person name="Schuster L."/>
            <person name="Cowan T.M."/>
            <person name="Smanski M.J."/>
            <person name="Chevrette M.G."/>
            <person name="De Carvalho L.P.S."/>
            <person name="Shen B."/>
        </authorList>
    </citation>
    <scope>NUCLEOTIDE SEQUENCE [LARGE SCALE GENOMIC DNA]</scope>
    <source>
        <strain evidence="1 2">NPDC000234</strain>
    </source>
</reference>
<evidence type="ECO:0000313" key="2">
    <source>
        <dbReference type="Proteomes" id="UP001474181"/>
    </source>
</evidence>
<gene>
    <name evidence="1" type="ORF">ABT404_39405</name>
</gene>
<proteinExistence type="predicted"/>
<dbReference type="EMBL" id="JBEPEK010000442">
    <property type="protein sequence ID" value="MER7185466.1"/>
    <property type="molecule type" value="Genomic_DNA"/>
</dbReference>
<organism evidence="1 2">
    <name type="scientific">Streptomyces hyaluromycini</name>
    <dbReference type="NCBI Taxonomy" id="1377993"/>
    <lineage>
        <taxon>Bacteria</taxon>
        <taxon>Bacillati</taxon>
        <taxon>Actinomycetota</taxon>
        <taxon>Actinomycetes</taxon>
        <taxon>Kitasatosporales</taxon>
        <taxon>Streptomycetaceae</taxon>
        <taxon>Streptomyces</taxon>
    </lineage>
</organism>
<sequence length="68" mass="7262">MPSATSPADTMFQRLLCCICGQSTADADDYVLLGISAPGIPTEQWLGAHAEHLNSTLARGFSVEVHKM</sequence>